<dbReference type="PROSITE" id="PS50977">
    <property type="entry name" value="HTH_TETR_2"/>
    <property type="match status" value="1"/>
</dbReference>
<dbReference type="PANTHER" id="PTHR47506:SF1">
    <property type="entry name" value="HTH-TYPE TRANSCRIPTIONAL REGULATOR YJDC"/>
    <property type="match status" value="1"/>
</dbReference>
<dbReference type="InterPro" id="IPR009057">
    <property type="entry name" value="Homeodomain-like_sf"/>
</dbReference>
<feature type="compositionally biased region" description="Pro residues" evidence="5">
    <location>
        <begin position="119"/>
        <end position="128"/>
    </location>
</feature>
<gene>
    <name evidence="7" type="ORF">H9786_09325</name>
</gene>
<evidence type="ECO:0000256" key="2">
    <source>
        <dbReference type="ARBA" id="ARBA00023125"/>
    </source>
</evidence>
<dbReference type="PANTHER" id="PTHR47506">
    <property type="entry name" value="TRANSCRIPTIONAL REGULATORY PROTEIN"/>
    <property type="match status" value="1"/>
</dbReference>
<organism evidence="7 8">
    <name type="scientific">Candidatus Brachybacterium merdavium</name>
    <dbReference type="NCBI Taxonomy" id="2838513"/>
    <lineage>
        <taxon>Bacteria</taxon>
        <taxon>Bacillati</taxon>
        <taxon>Actinomycetota</taxon>
        <taxon>Actinomycetes</taxon>
        <taxon>Micrococcales</taxon>
        <taxon>Dermabacteraceae</taxon>
        <taxon>Brachybacterium</taxon>
    </lineage>
</organism>
<dbReference type="Pfam" id="PF00440">
    <property type="entry name" value="TetR_N"/>
    <property type="match status" value="1"/>
</dbReference>
<evidence type="ECO:0000256" key="4">
    <source>
        <dbReference type="PROSITE-ProRule" id="PRU00335"/>
    </source>
</evidence>
<dbReference type="Proteomes" id="UP000823823">
    <property type="component" value="Unassembled WGS sequence"/>
</dbReference>
<dbReference type="SUPFAM" id="SSF48498">
    <property type="entry name" value="Tetracyclin repressor-like, C-terminal domain"/>
    <property type="match status" value="1"/>
</dbReference>
<evidence type="ECO:0000313" key="7">
    <source>
        <dbReference type="EMBL" id="HJB10712.1"/>
    </source>
</evidence>
<dbReference type="InterPro" id="IPR001647">
    <property type="entry name" value="HTH_TetR"/>
</dbReference>
<evidence type="ECO:0000256" key="1">
    <source>
        <dbReference type="ARBA" id="ARBA00023015"/>
    </source>
</evidence>
<reference evidence="7" key="1">
    <citation type="journal article" date="2021" name="PeerJ">
        <title>Extensive microbial diversity within the chicken gut microbiome revealed by metagenomics and culture.</title>
        <authorList>
            <person name="Gilroy R."/>
            <person name="Ravi A."/>
            <person name="Getino M."/>
            <person name="Pursley I."/>
            <person name="Horton D.L."/>
            <person name="Alikhan N.F."/>
            <person name="Baker D."/>
            <person name="Gharbi K."/>
            <person name="Hall N."/>
            <person name="Watson M."/>
            <person name="Adriaenssens E.M."/>
            <person name="Foster-Nyarko E."/>
            <person name="Jarju S."/>
            <person name="Secka A."/>
            <person name="Antonio M."/>
            <person name="Oren A."/>
            <person name="Chaudhuri R.R."/>
            <person name="La Ragione R."/>
            <person name="Hildebrand F."/>
            <person name="Pallen M.J."/>
        </authorList>
    </citation>
    <scope>NUCLEOTIDE SEQUENCE</scope>
    <source>
        <strain evidence="7">ChiHjej13B12-24818</strain>
    </source>
</reference>
<keyword evidence="3" id="KW-0804">Transcription</keyword>
<dbReference type="EMBL" id="DWZH01000069">
    <property type="protein sequence ID" value="HJB10712.1"/>
    <property type="molecule type" value="Genomic_DNA"/>
</dbReference>
<evidence type="ECO:0000259" key="6">
    <source>
        <dbReference type="PROSITE" id="PS50977"/>
    </source>
</evidence>
<sequence>MSTKSPGPVSPAVTLSDRAGEESFENQTASAPNDPLARVLRTLDSIDMPAGPVRTHEVGTVEQAPDGSQTDPAGGDPAPTDPAAPAPGRSDPAAPVRPGRPEGPGLPARRPSADEPAIPASPPEPLRTPAPAAQTRSEAILDGAARLFAERGYHGSSLRDISREVGISHPGMLHHFASKDALLSAVIDRMEDHAQGLLDSIEQIGISEASLDAALGGPWNPKNHLMGLLATLSAEVVNPKHPGRYRIARLRLVHEHVLEEVLQAFDTRGQLADGADPTFVARSTFSLLLSLAVRERSVRALQRVEKAEPVADVHAFVRHYIVG</sequence>
<feature type="DNA-binding region" description="H-T-H motif" evidence="4">
    <location>
        <begin position="157"/>
        <end position="176"/>
    </location>
</feature>
<dbReference type="AlphaFoldDB" id="A0A9D2LDK7"/>
<evidence type="ECO:0000256" key="3">
    <source>
        <dbReference type="ARBA" id="ARBA00023163"/>
    </source>
</evidence>
<dbReference type="InterPro" id="IPR036271">
    <property type="entry name" value="Tet_transcr_reg_TetR-rel_C_sf"/>
</dbReference>
<feature type="region of interest" description="Disordered" evidence="5">
    <location>
        <begin position="1"/>
        <end position="134"/>
    </location>
</feature>
<comment type="caution">
    <text evidence="7">The sequence shown here is derived from an EMBL/GenBank/DDBJ whole genome shotgun (WGS) entry which is preliminary data.</text>
</comment>
<reference evidence="7" key="2">
    <citation type="submission" date="2021-04" db="EMBL/GenBank/DDBJ databases">
        <authorList>
            <person name="Gilroy R."/>
        </authorList>
    </citation>
    <scope>NUCLEOTIDE SEQUENCE</scope>
    <source>
        <strain evidence="7">ChiHjej13B12-24818</strain>
    </source>
</reference>
<name>A0A9D2LDK7_9MICO</name>
<accession>A0A9D2LDK7</accession>
<dbReference type="SUPFAM" id="SSF46689">
    <property type="entry name" value="Homeodomain-like"/>
    <property type="match status" value="1"/>
</dbReference>
<dbReference type="Gene3D" id="1.10.357.10">
    <property type="entry name" value="Tetracycline Repressor, domain 2"/>
    <property type="match status" value="1"/>
</dbReference>
<protein>
    <submittedName>
        <fullName evidence="7">TetR family transcriptional regulator</fullName>
    </submittedName>
</protein>
<feature type="domain" description="HTH tetR-type" evidence="6">
    <location>
        <begin position="134"/>
        <end position="194"/>
    </location>
</feature>
<evidence type="ECO:0000313" key="8">
    <source>
        <dbReference type="Proteomes" id="UP000823823"/>
    </source>
</evidence>
<evidence type="ECO:0000256" key="5">
    <source>
        <dbReference type="SAM" id="MobiDB-lite"/>
    </source>
</evidence>
<keyword evidence="2 4" id="KW-0238">DNA-binding</keyword>
<proteinExistence type="predicted"/>
<keyword evidence="1" id="KW-0805">Transcription regulation</keyword>
<dbReference type="GO" id="GO:0003677">
    <property type="term" value="F:DNA binding"/>
    <property type="evidence" value="ECO:0007669"/>
    <property type="project" value="UniProtKB-UniRule"/>
</dbReference>
<dbReference type="PRINTS" id="PR00455">
    <property type="entry name" value="HTHTETR"/>
</dbReference>